<feature type="domain" description="Class II aldolase/adducin N-terminal" evidence="11">
    <location>
        <begin position="9"/>
        <end position="188"/>
    </location>
</feature>
<dbReference type="InterPro" id="IPR036409">
    <property type="entry name" value="Aldolase_II/adducin_N_sf"/>
</dbReference>
<evidence type="ECO:0000256" key="6">
    <source>
        <dbReference type="ARBA" id="ARBA00044745"/>
    </source>
</evidence>
<organism evidence="12 13">
    <name type="scientific">Microbacterium horticulturae</name>
    <dbReference type="NCBI Taxonomy" id="3028316"/>
    <lineage>
        <taxon>Bacteria</taxon>
        <taxon>Bacillati</taxon>
        <taxon>Actinomycetota</taxon>
        <taxon>Actinomycetes</taxon>
        <taxon>Micrococcales</taxon>
        <taxon>Microbacteriaceae</taxon>
        <taxon>Microbacterium</taxon>
    </lineage>
</organism>
<dbReference type="SMART" id="SM01007">
    <property type="entry name" value="Aldolase_II"/>
    <property type="match status" value="1"/>
</dbReference>
<comment type="cofactor">
    <cofactor evidence="1">
        <name>Zn(2+)</name>
        <dbReference type="ChEBI" id="CHEBI:29105"/>
    </cofactor>
</comment>
<dbReference type="Pfam" id="PF00596">
    <property type="entry name" value="Aldolase_II"/>
    <property type="match status" value="1"/>
</dbReference>
<comment type="catalytic activity">
    <reaction evidence="9">
        <text>3-dehydro-4-O-phospho-D-erythronate + H(+) = dihydroxyacetone phosphate + CO2</text>
        <dbReference type="Rhea" id="RHEA:52416"/>
        <dbReference type="ChEBI" id="CHEBI:15378"/>
        <dbReference type="ChEBI" id="CHEBI:16526"/>
        <dbReference type="ChEBI" id="CHEBI:57642"/>
        <dbReference type="ChEBI" id="CHEBI:136593"/>
        <dbReference type="EC" id="4.1.1.104"/>
    </reaction>
</comment>
<gene>
    <name evidence="12" type="ORF">PU630_12325</name>
</gene>
<evidence type="ECO:0000256" key="10">
    <source>
        <dbReference type="ARBA" id="ARBA00048603"/>
    </source>
</evidence>
<dbReference type="RefSeq" id="WP_275277358.1">
    <property type="nucleotide sequence ID" value="NZ_CP119108.1"/>
</dbReference>
<dbReference type="InterPro" id="IPR050013">
    <property type="entry name" value="OtnC"/>
</dbReference>
<keyword evidence="3" id="KW-0862">Zinc</keyword>
<dbReference type="InterPro" id="IPR001303">
    <property type="entry name" value="Aldolase_II/adducin_N"/>
</dbReference>
<dbReference type="SUPFAM" id="SSF53639">
    <property type="entry name" value="AraD/HMP-PK domain-like"/>
    <property type="match status" value="1"/>
</dbReference>
<dbReference type="NCBIfam" id="NF006000">
    <property type="entry name" value="PRK08130.1"/>
    <property type="match status" value="1"/>
</dbReference>
<dbReference type="EC" id="4.1.1.104" evidence="7"/>
<evidence type="ECO:0000256" key="5">
    <source>
        <dbReference type="ARBA" id="ARBA00023277"/>
    </source>
</evidence>
<reference evidence="12 13" key="1">
    <citation type="submission" date="2023-03" db="EMBL/GenBank/DDBJ databases">
        <title>Genome sequence of Microbacterium sp. KACC 23027.</title>
        <authorList>
            <person name="Kim S."/>
            <person name="Heo J."/>
            <person name="Kwon S.-W."/>
        </authorList>
    </citation>
    <scope>NUCLEOTIDE SEQUENCE [LARGE SCALE GENOMIC DNA]</scope>
    <source>
        <strain evidence="12 13">KACC 23027</strain>
    </source>
</reference>
<keyword evidence="13" id="KW-1185">Reference proteome</keyword>
<evidence type="ECO:0000313" key="13">
    <source>
        <dbReference type="Proteomes" id="UP001214553"/>
    </source>
</evidence>
<dbReference type="NCBIfam" id="NF043034">
    <property type="entry name" value="OxoTetrPhDc"/>
    <property type="match status" value="1"/>
</dbReference>
<dbReference type="PANTHER" id="PTHR22789">
    <property type="entry name" value="FUCULOSE PHOSPHATE ALDOLASE"/>
    <property type="match status" value="1"/>
</dbReference>
<sequence>MSAEDAIRRELVAAAHSAFARGLTHGSTGNISARVDGDRVLMTPTGSSLGSVTADSLSVLELSGRHLDGPPPTKESFLHLAVLRARPDAGAIVHTHSTHAAAVSCLADLDRADVLPPYTAYYAMRVGAMPLIPYFPPGDRGLGDAAEHLAVGHRALLLANHGPIVAASDVGAAMDAAEEIEENARLFFLLTGRRTRPLSPEQVRALAPSRR</sequence>
<dbReference type="PANTHER" id="PTHR22789:SF0">
    <property type="entry name" value="3-OXO-TETRONATE 4-PHOSPHATE DECARBOXYLASE-RELATED"/>
    <property type="match status" value="1"/>
</dbReference>
<proteinExistence type="predicted"/>
<evidence type="ECO:0000256" key="7">
    <source>
        <dbReference type="ARBA" id="ARBA00044772"/>
    </source>
</evidence>
<evidence type="ECO:0000256" key="2">
    <source>
        <dbReference type="ARBA" id="ARBA00022723"/>
    </source>
</evidence>
<evidence type="ECO:0000256" key="8">
    <source>
        <dbReference type="ARBA" id="ARBA00044803"/>
    </source>
</evidence>
<dbReference type="GO" id="GO:0016829">
    <property type="term" value="F:lyase activity"/>
    <property type="evidence" value="ECO:0007669"/>
    <property type="project" value="UniProtKB-KW"/>
</dbReference>
<evidence type="ECO:0000256" key="9">
    <source>
        <dbReference type="ARBA" id="ARBA00047520"/>
    </source>
</evidence>
<evidence type="ECO:0000256" key="3">
    <source>
        <dbReference type="ARBA" id="ARBA00022833"/>
    </source>
</evidence>
<comment type="catalytic activity">
    <reaction evidence="10">
        <text>3-dehydro-4-O-phospho-L-erythronate + H(+) = dihydroxyacetone phosphate + CO2</text>
        <dbReference type="Rhea" id="RHEA:52404"/>
        <dbReference type="ChEBI" id="CHEBI:15378"/>
        <dbReference type="ChEBI" id="CHEBI:16526"/>
        <dbReference type="ChEBI" id="CHEBI:57642"/>
        <dbReference type="ChEBI" id="CHEBI:136592"/>
        <dbReference type="EC" id="4.1.1.104"/>
    </reaction>
</comment>
<keyword evidence="5" id="KW-0119">Carbohydrate metabolism</keyword>
<evidence type="ECO:0000259" key="11">
    <source>
        <dbReference type="SMART" id="SM01007"/>
    </source>
</evidence>
<dbReference type="Gene3D" id="3.40.225.10">
    <property type="entry name" value="Class II aldolase/adducin N-terminal domain"/>
    <property type="match status" value="1"/>
</dbReference>
<name>A0ABY8BV24_9MICO</name>
<evidence type="ECO:0000256" key="1">
    <source>
        <dbReference type="ARBA" id="ARBA00001947"/>
    </source>
</evidence>
<dbReference type="EMBL" id="CP119108">
    <property type="protein sequence ID" value="WEG08020.1"/>
    <property type="molecule type" value="Genomic_DNA"/>
</dbReference>
<comment type="function">
    <text evidence="6">Catalyzes the decarboxylation of 3-oxo-tetronate 4-phosphate to dihydroxyacetone phosphate (DHAP) and CO(2).</text>
</comment>
<keyword evidence="4 12" id="KW-0456">Lyase</keyword>
<dbReference type="InterPro" id="IPR050197">
    <property type="entry name" value="Aldolase_class_II_sugar_metab"/>
</dbReference>
<evidence type="ECO:0000313" key="12">
    <source>
        <dbReference type="EMBL" id="WEG08020.1"/>
    </source>
</evidence>
<protein>
    <recommendedName>
        <fullName evidence="8">3-oxo-tetronate 4-phosphate decarboxylase</fullName>
        <ecNumber evidence="7">4.1.1.104</ecNumber>
    </recommendedName>
</protein>
<keyword evidence="2" id="KW-0479">Metal-binding</keyword>
<accession>A0ABY8BV24</accession>
<dbReference type="Proteomes" id="UP001214553">
    <property type="component" value="Chromosome"/>
</dbReference>
<evidence type="ECO:0000256" key="4">
    <source>
        <dbReference type="ARBA" id="ARBA00023239"/>
    </source>
</evidence>